<feature type="active site" evidence="5 6">
    <location>
        <position position="685"/>
    </location>
</feature>
<evidence type="ECO:0000313" key="9">
    <source>
        <dbReference type="EMBL" id="CAE7935667.1"/>
    </source>
</evidence>
<dbReference type="Pfam" id="PF01408">
    <property type="entry name" value="GFO_IDH_MocA"/>
    <property type="match status" value="1"/>
</dbReference>
<feature type="domain" description="Calpain catalytic" evidence="8">
    <location>
        <begin position="437"/>
        <end position="768"/>
    </location>
</feature>
<sequence length="1083" mass="117864">MRETPLRSARFRARIAIVGAGSWAQGWHLPHLRRNPAAQLVAIVDPAERTWSKYNLDMMPTPELAALYGVPLFKGFAEFLQSDIAKTTDGVIISSTHSTHCELGLQAAASGFHILVEKPMTANAAEAAELAAAAERLKSLGKAFLVNHSANFTRHALRARELVQSHLGEIEHVTCYMIREREFFEDPENRLWVAAEGSMTGNGFAWGQSCHTLAWVYRVTGLEPESVFCKMTYSKSTGADIFTSALIQCTNGATICCQGLAGLPGGNAVGSASKKGKLIENKIFGSEGCLLYSGDDADPASGKLELLLDNGSVLVEDGFFFENTSKEGHGPESLQSFLAACKGEDVINAADATIGRLVVETIDAMYKSAKDGSVGQSDGSDESEFDLENPPLAPPAARGPIYRCEVVLPETVLQEGSSVHGFHLAPWEKHEEYWEQLNQESPAQGSPVSLSRMQKAAMSEWCCMAEWLRRQGHRDLEPKIFDGVPDSSKIRQGRVTDCSLMSVLSVLADYERTFGDPVLRNILHPALVPNSAPPAAQHYACRLFVNGMPRCVVVDDTVPVATNGRLLCAHSAVPHELWVLLIEKAVATIMGGSYAMRGSNPCTDAFHITGWIPETFPLKPDCEGAPSTESEFMEMFDTAQKGFTNGQCVVCVGTTEIADATSNELAVRSGHVEGVSVSTGLVAGHAYPVLRCCTVQGRRLLFLKNPWGHTRWKGKFSPGDVQWQANPGLAEALNYDNTAAASRDDGSFWISWEEVLRFFSHFYIAWSPAALSLHSFAVHGCWNPWPHFVHSTLTDDTDLLAFNPQFRVRLKRAPPVNEEVGLWAVLSRHIRSQADYNSHFVSVSIYQGGSRVCCPNSVLEQGVFSNGECALVKLRNDAANSNSDFTLVVSQHGAKREFNYTLQVYTQREVIIEELPPLVPSSYASSAVRGEWTRRTAGGCSNSVWSYFQNPQWAFDVPAGGLDDLILFLESPGVSVNVRVFTGAVARPEAVRSAASSGAYRRGCCILRLRELPPGPHVAVVSSFRSGICAPYRLAWHSSTAIGLAPQPHPFVDGALAHPMKSLVQQIQAEVVVGLPGLASCSP</sequence>
<dbReference type="PRINTS" id="PR00704">
    <property type="entry name" value="CALPAIN"/>
</dbReference>
<comment type="caution">
    <text evidence="9">The sequence shown here is derived from an EMBL/GenBank/DDBJ whole genome shotgun (WGS) entry which is preliminary data.</text>
</comment>
<dbReference type="Gene3D" id="3.90.70.10">
    <property type="entry name" value="Cysteine proteinases"/>
    <property type="match status" value="1"/>
</dbReference>
<feature type="region of interest" description="Disordered" evidence="7">
    <location>
        <begin position="369"/>
        <end position="396"/>
    </location>
</feature>
<dbReference type="SMART" id="SM00230">
    <property type="entry name" value="CysPc"/>
    <property type="match status" value="1"/>
</dbReference>
<evidence type="ECO:0000259" key="8">
    <source>
        <dbReference type="PROSITE" id="PS50203"/>
    </source>
</evidence>
<evidence type="ECO:0000256" key="6">
    <source>
        <dbReference type="PROSITE-ProRule" id="PRU00239"/>
    </source>
</evidence>
<dbReference type="PANTHER" id="PTHR46143">
    <property type="entry name" value="CALPAIN-7"/>
    <property type="match status" value="1"/>
</dbReference>
<dbReference type="InterPro" id="IPR051297">
    <property type="entry name" value="PalB/RIM13"/>
</dbReference>
<dbReference type="GO" id="GO:0006508">
    <property type="term" value="P:proteolysis"/>
    <property type="evidence" value="ECO:0007669"/>
    <property type="project" value="UniProtKB-KW"/>
</dbReference>
<evidence type="ECO:0000256" key="5">
    <source>
        <dbReference type="PIRSR" id="PIRSR622684-1"/>
    </source>
</evidence>
<feature type="active site" evidence="5 6">
    <location>
        <position position="705"/>
    </location>
</feature>
<dbReference type="Pfam" id="PF22725">
    <property type="entry name" value="GFO_IDH_MocA_C3"/>
    <property type="match status" value="1"/>
</dbReference>
<keyword evidence="3 6" id="KW-0378">Hydrolase</keyword>
<dbReference type="Gene3D" id="2.60.120.380">
    <property type="match status" value="1"/>
</dbReference>
<dbReference type="OrthoDB" id="167576at2759"/>
<dbReference type="Gene3D" id="3.40.50.720">
    <property type="entry name" value="NAD(P)-binding Rossmann-like Domain"/>
    <property type="match status" value="1"/>
</dbReference>
<dbReference type="InterPro" id="IPR036213">
    <property type="entry name" value="Calpain_III_sf"/>
</dbReference>
<dbReference type="Proteomes" id="UP000601435">
    <property type="component" value="Unassembled WGS sequence"/>
</dbReference>
<organism evidence="9 10">
    <name type="scientific">Symbiodinium necroappetens</name>
    <dbReference type="NCBI Taxonomy" id="1628268"/>
    <lineage>
        <taxon>Eukaryota</taxon>
        <taxon>Sar</taxon>
        <taxon>Alveolata</taxon>
        <taxon>Dinophyceae</taxon>
        <taxon>Suessiales</taxon>
        <taxon>Symbiodiniaceae</taxon>
        <taxon>Symbiodinium</taxon>
    </lineage>
</organism>
<dbReference type="Gene3D" id="3.30.360.10">
    <property type="entry name" value="Dihydrodipicolinate Reductase, domain 2"/>
    <property type="match status" value="1"/>
</dbReference>
<dbReference type="PANTHER" id="PTHR46143:SF1">
    <property type="entry name" value="CALPAIN-7"/>
    <property type="match status" value="1"/>
</dbReference>
<name>A0A813C2L1_9DINO</name>
<accession>A0A813C2L1</accession>
<gene>
    <name evidence="9" type="primary">CAPN7</name>
    <name evidence="9" type="ORF">SNEC2469_LOCUS32736</name>
</gene>
<evidence type="ECO:0000256" key="3">
    <source>
        <dbReference type="ARBA" id="ARBA00022801"/>
    </source>
</evidence>
<proteinExistence type="inferred from homology"/>
<dbReference type="SUPFAM" id="SSF55347">
    <property type="entry name" value="Glyceraldehyde-3-phosphate dehydrogenase-like, C-terminal domain"/>
    <property type="match status" value="1"/>
</dbReference>
<evidence type="ECO:0000256" key="1">
    <source>
        <dbReference type="ARBA" id="ARBA00010928"/>
    </source>
</evidence>
<evidence type="ECO:0000256" key="7">
    <source>
        <dbReference type="SAM" id="MobiDB-lite"/>
    </source>
</evidence>
<dbReference type="InterPro" id="IPR055170">
    <property type="entry name" value="GFO_IDH_MocA-like_dom"/>
</dbReference>
<comment type="similarity">
    <text evidence="1">Belongs to the Gfo/Idh/MocA family.</text>
</comment>
<dbReference type="SUPFAM" id="SSF54001">
    <property type="entry name" value="Cysteine proteinases"/>
    <property type="match status" value="1"/>
</dbReference>
<evidence type="ECO:0000256" key="4">
    <source>
        <dbReference type="ARBA" id="ARBA00022807"/>
    </source>
</evidence>
<keyword evidence="4 6" id="KW-0788">Thiol protease</keyword>
<dbReference type="Pfam" id="PF00648">
    <property type="entry name" value="Peptidase_C2"/>
    <property type="match status" value="1"/>
</dbReference>
<dbReference type="AlphaFoldDB" id="A0A813C2L1"/>
<evidence type="ECO:0000256" key="2">
    <source>
        <dbReference type="ARBA" id="ARBA00022670"/>
    </source>
</evidence>
<protein>
    <submittedName>
        <fullName evidence="9">CAPN7 protein</fullName>
    </submittedName>
</protein>
<dbReference type="InterPro" id="IPR001300">
    <property type="entry name" value="Peptidase_C2_calpain_cat"/>
</dbReference>
<dbReference type="InterPro" id="IPR038765">
    <property type="entry name" value="Papain-like_cys_pep_sf"/>
</dbReference>
<dbReference type="GO" id="GO:0004198">
    <property type="term" value="F:calcium-dependent cysteine-type endopeptidase activity"/>
    <property type="evidence" value="ECO:0007669"/>
    <property type="project" value="InterPro"/>
</dbReference>
<dbReference type="InterPro" id="IPR022683">
    <property type="entry name" value="Calpain_III"/>
</dbReference>
<dbReference type="PROSITE" id="PS50203">
    <property type="entry name" value="CALPAIN_CAT"/>
    <property type="match status" value="1"/>
</dbReference>
<dbReference type="GO" id="GO:0000166">
    <property type="term" value="F:nucleotide binding"/>
    <property type="evidence" value="ECO:0007669"/>
    <property type="project" value="InterPro"/>
</dbReference>
<dbReference type="InterPro" id="IPR000683">
    <property type="entry name" value="Gfo/Idh/MocA-like_OxRdtase_N"/>
</dbReference>
<feature type="active site" evidence="5 6">
    <location>
        <position position="498"/>
    </location>
</feature>
<dbReference type="InterPro" id="IPR036291">
    <property type="entry name" value="NAD(P)-bd_dom_sf"/>
</dbReference>
<dbReference type="SMART" id="SM00720">
    <property type="entry name" value="calpain_III"/>
    <property type="match status" value="1"/>
</dbReference>
<dbReference type="SUPFAM" id="SSF51735">
    <property type="entry name" value="NAD(P)-binding Rossmann-fold domains"/>
    <property type="match status" value="1"/>
</dbReference>
<evidence type="ECO:0000313" key="10">
    <source>
        <dbReference type="Proteomes" id="UP000601435"/>
    </source>
</evidence>
<reference evidence="9" key="1">
    <citation type="submission" date="2021-02" db="EMBL/GenBank/DDBJ databases">
        <authorList>
            <person name="Dougan E. K."/>
            <person name="Rhodes N."/>
            <person name="Thang M."/>
            <person name="Chan C."/>
        </authorList>
    </citation>
    <scope>NUCLEOTIDE SEQUENCE</scope>
</reference>
<dbReference type="EMBL" id="CAJNJA010083797">
    <property type="protein sequence ID" value="CAE7935667.1"/>
    <property type="molecule type" value="Genomic_DNA"/>
</dbReference>
<dbReference type="SUPFAM" id="SSF49758">
    <property type="entry name" value="Calpain large subunit, middle domain (domain III)"/>
    <property type="match status" value="2"/>
</dbReference>
<keyword evidence="2 6" id="KW-0645">Protease</keyword>
<dbReference type="InterPro" id="IPR022684">
    <property type="entry name" value="Calpain_cysteine_protease"/>
</dbReference>
<keyword evidence="10" id="KW-1185">Reference proteome</keyword>